<organism evidence="5 6">
    <name type="scientific">Priestia megaterium</name>
    <name type="common">Bacillus megaterium</name>
    <dbReference type="NCBI Taxonomy" id="1404"/>
    <lineage>
        <taxon>Bacteria</taxon>
        <taxon>Bacillati</taxon>
        <taxon>Bacillota</taxon>
        <taxon>Bacilli</taxon>
        <taxon>Bacillales</taxon>
        <taxon>Bacillaceae</taxon>
        <taxon>Priestia</taxon>
    </lineage>
</organism>
<keyword evidence="2" id="KW-0238">DNA-binding</keyword>
<dbReference type="SUPFAM" id="SSF46785">
    <property type="entry name" value="Winged helix' DNA-binding domain"/>
    <property type="match status" value="1"/>
</dbReference>
<dbReference type="SMART" id="SM00419">
    <property type="entry name" value="HTH_CRP"/>
    <property type="match status" value="1"/>
</dbReference>
<evidence type="ECO:0000313" key="6">
    <source>
        <dbReference type="Proteomes" id="UP000501076"/>
    </source>
</evidence>
<dbReference type="PROSITE" id="PS50042">
    <property type="entry name" value="CNMP_BINDING_3"/>
    <property type="match status" value="1"/>
</dbReference>
<dbReference type="InterPro" id="IPR036388">
    <property type="entry name" value="WH-like_DNA-bd_sf"/>
</dbReference>
<dbReference type="GO" id="GO:0003677">
    <property type="term" value="F:DNA binding"/>
    <property type="evidence" value="ECO:0007669"/>
    <property type="project" value="UniProtKB-KW"/>
</dbReference>
<dbReference type="Pfam" id="PF13545">
    <property type="entry name" value="HTH_Crp_2"/>
    <property type="match status" value="1"/>
</dbReference>
<dbReference type="AlphaFoldDB" id="A0A1I2RMB8"/>
<evidence type="ECO:0000256" key="2">
    <source>
        <dbReference type="ARBA" id="ARBA00023125"/>
    </source>
</evidence>
<evidence type="ECO:0000256" key="1">
    <source>
        <dbReference type="ARBA" id="ARBA00023015"/>
    </source>
</evidence>
<accession>A0A1I2RMB8</accession>
<dbReference type="InterPro" id="IPR012318">
    <property type="entry name" value="HTH_CRP"/>
</dbReference>
<dbReference type="PANTHER" id="PTHR24567:SF74">
    <property type="entry name" value="HTH-TYPE TRANSCRIPTIONAL REGULATOR ARCR"/>
    <property type="match status" value="1"/>
</dbReference>
<dbReference type="InterPro" id="IPR050397">
    <property type="entry name" value="Env_Response_Regulators"/>
</dbReference>
<dbReference type="GO" id="GO:0003700">
    <property type="term" value="F:DNA-binding transcription factor activity"/>
    <property type="evidence" value="ECO:0007669"/>
    <property type="project" value="TreeGrafter"/>
</dbReference>
<protein>
    <submittedName>
        <fullName evidence="5">Cyclic nucleotide-binding domain-containing protein</fullName>
    </submittedName>
</protein>
<dbReference type="GO" id="GO:0005829">
    <property type="term" value="C:cytosol"/>
    <property type="evidence" value="ECO:0007669"/>
    <property type="project" value="TreeGrafter"/>
</dbReference>
<dbReference type="CDD" id="cd00038">
    <property type="entry name" value="CAP_ED"/>
    <property type="match status" value="1"/>
</dbReference>
<dbReference type="CDD" id="cd00092">
    <property type="entry name" value="HTH_CRP"/>
    <property type="match status" value="1"/>
</dbReference>
<dbReference type="RefSeq" id="WP_047931019.1">
    <property type="nucleotide sequence ID" value="NZ_CAXOOG010000478.1"/>
</dbReference>
<dbReference type="EMBL" id="CP045272">
    <property type="protein sequence ID" value="QJX79166.1"/>
    <property type="molecule type" value="Genomic_DNA"/>
</dbReference>
<reference evidence="5 6" key="1">
    <citation type="submission" date="2019-10" db="EMBL/GenBank/DDBJ databases">
        <title>Complete genome sequences for adaption low water activity.</title>
        <authorList>
            <person name="Zhao L."/>
            <person name="Zhong J."/>
        </authorList>
    </citation>
    <scope>NUCLEOTIDE SEQUENCE [LARGE SCALE GENOMIC DNA]</scope>
    <source>
        <strain evidence="5 6">FDU301</strain>
    </source>
</reference>
<evidence type="ECO:0000256" key="3">
    <source>
        <dbReference type="ARBA" id="ARBA00023159"/>
    </source>
</evidence>
<dbReference type="SUPFAM" id="SSF51206">
    <property type="entry name" value="cAMP-binding domain-like"/>
    <property type="match status" value="1"/>
</dbReference>
<dbReference type="Proteomes" id="UP000501076">
    <property type="component" value="Chromosome"/>
</dbReference>
<dbReference type="PANTHER" id="PTHR24567">
    <property type="entry name" value="CRP FAMILY TRANSCRIPTIONAL REGULATORY PROTEIN"/>
    <property type="match status" value="1"/>
</dbReference>
<dbReference type="Pfam" id="PF00027">
    <property type="entry name" value="cNMP_binding"/>
    <property type="match status" value="1"/>
</dbReference>
<evidence type="ECO:0000256" key="4">
    <source>
        <dbReference type="ARBA" id="ARBA00023163"/>
    </source>
</evidence>
<evidence type="ECO:0000313" key="5">
    <source>
        <dbReference type="EMBL" id="QJX79166.1"/>
    </source>
</evidence>
<dbReference type="PRINTS" id="PR00034">
    <property type="entry name" value="HTHCRP"/>
</dbReference>
<dbReference type="Gene3D" id="1.10.10.10">
    <property type="entry name" value="Winged helix-like DNA-binding domain superfamily/Winged helix DNA-binding domain"/>
    <property type="match status" value="1"/>
</dbReference>
<gene>
    <name evidence="5" type="ORF">FDZ14_24305</name>
</gene>
<name>A0A1I2RMB8_PRIMG</name>
<keyword evidence="3" id="KW-0010">Activator</keyword>
<dbReference type="Gene3D" id="2.60.120.10">
    <property type="entry name" value="Jelly Rolls"/>
    <property type="match status" value="1"/>
</dbReference>
<dbReference type="InterPro" id="IPR000595">
    <property type="entry name" value="cNMP-bd_dom"/>
</dbReference>
<dbReference type="InterPro" id="IPR036390">
    <property type="entry name" value="WH_DNA-bd_sf"/>
</dbReference>
<keyword evidence="4" id="KW-0804">Transcription</keyword>
<proteinExistence type="predicted"/>
<dbReference type="InterPro" id="IPR014710">
    <property type="entry name" value="RmlC-like_jellyroll"/>
</dbReference>
<dbReference type="SMART" id="SM00100">
    <property type="entry name" value="cNMP"/>
    <property type="match status" value="1"/>
</dbReference>
<keyword evidence="1" id="KW-0805">Transcription regulation</keyword>
<dbReference type="InterPro" id="IPR018490">
    <property type="entry name" value="cNMP-bd_dom_sf"/>
</dbReference>
<dbReference type="PROSITE" id="PS51063">
    <property type="entry name" value="HTH_CRP_2"/>
    <property type="match status" value="1"/>
</dbReference>
<sequence length="232" mass="26105">MMNITTDSFSNELQQFFMSFDHKISFKKGDFLFQEGSTSTHLFFITSGAVQVGKVTPEGRELTLQLASSGDLVGEVMLFCGSTPHMLQAKAIEPCTAISIQKRVLENELAQYPALSMEYMKWMGLQIKRMQTKFRDLILNGKKGALYSTLIRMSNSFGVMKPDGILLNVTLTNQEIANLCGTSREVVNRMLAELRKNEVISMADGKIIIHKLSFLKKEIDCEDCPVELCRIE</sequence>